<proteinExistence type="predicted"/>
<evidence type="ECO:0000313" key="3">
    <source>
        <dbReference type="Proteomes" id="UP001152885"/>
    </source>
</evidence>
<dbReference type="EMBL" id="CANTUO010000007">
    <property type="protein sequence ID" value="CAI5760563.1"/>
    <property type="molecule type" value="Genomic_DNA"/>
</dbReference>
<evidence type="ECO:0000313" key="2">
    <source>
        <dbReference type="EMBL" id="CAI5760563.1"/>
    </source>
</evidence>
<keyword evidence="1" id="KW-0175">Coiled coil</keyword>
<sequence length="407" mass="48958">MQNLNHKKSILNLYRYTLKNIHRLNDRILEDDTRQVVNTLFRKKIVDPITISKYLYDGMTLNELLQSKQYDTIRQMINEKKEYLKNIQLQKESKKQNKEQIDIKKINLLRGKTKSLKLSRIEHPKPAKKSQCKYIVQMYINKLIEKNKIPKNIKLDKLYLESIIIPNLQFELNKLYYNDLINRFNKGPFQSDIKFTFSGVLPLPYIMTPSKFKYGRKALYQHIQKQNLFRRLLNIWESKEGKRLESEHILKDGGYSVLKSFGFGDSQLIYPRYHYEKYTIGEELMELFVDTSLKKGKLKFEEYNWSEYLQISSDWIHENFENLKMFDNVTEKQRKFQNEMNRKYDKDLIKFKQLQESLKESKSFKNQIGFDLGRELNRFGFKSFDLNDPDFDMSKINQKLNAIADKY</sequence>
<keyword evidence="3" id="KW-1185">Reference proteome</keyword>
<evidence type="ECO:0000256" key="1">
    <source>
        <dbReference type="SAM" id="Coils"/>
    </source>
</evidence>
<comment type="caution">
    <text evidence="2">The sequence shown here is derived from an EMBL/GenBank/DDBJ whole genome shotgun (WGS) entry which is preliminary data.</text>
</comment>
<organism evidence="2 3">
    <name type="scientific">Candida verbasci</name>
    <dbReference type="NCBI Taxonomy" id="1227364"/>
    <lineage>
        <taxon>Eukaryota</taxon>
        <taxon>Fungi</taxon>
        <taxon>Dikarya</taxon>
        <taxon>Ascomycota</taxon>
        <taxon>Saccharomycotina</taxon>
        <taxon>Pichiomycetes</taxon>
        <taxon>Debaryomycetaceae</taxon>
        <taxon>Candida/Lodderomyces clade</taxon>
        <taxon>Candida</taxon>
    </lineage>
</organism>
<dbReference type="AlphaFoldDB" id="A0A9W4U223"/>
<accession>A0A9W4U223</accession>
<name>A0A9W4U223_9ASCO</name>
<dbReference type="OrthoDB" id="4074633at2759"/>
<feature type="coiled-coil region" evidence="1">
    <location>
        <begin position="73"/>
        <end position="104"/>
    </location>
</feature>
<reference evidence="2" key="1">
    <citation type="submission" date="2022-12" db="EMBL/GenBank/DDBJ databases">
        <authorList>
            <person name="Brejova B."/>
        </authorList>
    </citation>
    <scope>NUCLEOTIDE SEQUENCE</scope>
</reference>
<dbReference type="Proteomes" id="UP001152885">
    <property type="component" value="Unassembled WGS sequence"/>
</dbReference>
<protein>
    <submittedName>
        <fullName evidence="2">Uncharacterized protein</fullName>
    </submittedName>
</protein>
<gene>
    <name evidence="2" type="ORF">CANVERA_P5072</name>
</gene>